<organism evidence="6 7">
    <name type="scientific">Nocardioides yefusunii</name>
    <dbReference type="NCBI Taxonomy" id="2500546"/>
    <lineage>
        <taxon>Bacteria</taxon>
        <taxon>Bacillati</taxon>
        <taxon>Actinomycetota</taxon>
        <taxon>Actinomycetes</taxon>
        <taxon>Propionibacteriales</taxon>
        <taxon>Nocardioidaceae</taxon>
        <taxon>Nocardioides</taxon>
    </lineage>
</organism>
<protein>
    <submittedName>
        <fullName evidence="6">IclR family transcriptional regulator</fullName>
    </submittedName>
</protein>
<sequence>MAGKPETSGGATIATVERAMDVLLHIATTKGPDFGITELAEDLSMSKAAVHRVLASLRGRGLVDVDERTRRYSLGVGALRLGLAYLDRIDVRRLGRPALERLSQRTNETATLSVLLGHSERIYVDQVTPEREVIMSVTMGEPYPLHAGASGRAFLSFLDPVHREDYLSHVALQALTDLTVTDRDALRVSVDEVRQQGWATSAGERKSGAASVAAPVLGHDGRPIAVVSVCGPADRIASSLDRCREELLDTTRTMSRQFGWDGRSA</sequence>
<comment type="caution">
    <text evidence="6">The sequence shown here is derived from an EMBL/GenBank/DDBJ whole genome shotgun (WGS) entry which is preliminary data.</text>
</comment>
<dbReference type="Gene3D" id="3.30.450.40">
    <property type="match status" value="1"/>
</dbReference>
<feature type="domain" description="HTH iclR-type" evidence="4">
    <location>
        <begin position="13"/>
        <end position="76"/>
    </location>
</feature>
<name>A0ABW1QSR8_9ACTN</name>
<dbReference type="Pfam" id="PF01614">
    <property type="entry name" value="IclR_C"/>
    <property type="match status" value="1"/>
</dbReference>
<dbReference type="PANTHER" id="PTHR30136:SF24">
    <property type="entry name" value="HTH-TYPE TRANSCRIPTIONAL REPRESSOR ALLR"/>
    <property type="match status" value="1"/>
</dbReference>
<keyword evidence="1" id="KW-0805">Transcription regulation</keyword>
<evidence type="ECO:0000256" key="2">
    <source>
        <dbReference type="ARBA" id="ARBA00023125"/>
    </source>
</evidence>
<dbReference type="PANTHER" id="PTHR30136">
    <property type="entry name" value="HELIX-TURN-HELIX TRANSCRIPTIONAL REGULATOR, ICLR FAMILY"/>
    <property type="match status" value="1"/>
</dbReference>
<dbReference type="Proteomes" id="UP001596098">
    <property type="component" value="Unassembled WGS sequence"/>
</dbReference>
<dbReference type="SUPFAM" id="SSF46785">
    <property type="entry name" value="Winged helix' DNA-binding domain"/>
    <property type="match status" value="1"/>
</dbReference>
<keyword evidence="3" id="KW-0804">Transcription</keyword>
<dbReference type="InterPro" id="IPR029016">
    <property type="entry name" value="GAF-like_dom_sf"/>
</dbReference>
<keyword evidence="2" id="KW-0238">DNA-binding</keyword>
<dbReference type="PROSITE" id="PS51078">
    <property type="entry name" value="ICLR_ED"/>
    <property type="match status" value="1"/>
</dbReference>
<gene>
    <name evidence="6" type="ORF">ACFPWU_01475</name>
</gene>
<feature type="domain" description="IclR-ED" evidence="5">
    <location>
        <begin position="77"/>
        <end position="260"/>
    </location>
</feature>
<dbReference type="InterPro" id="IPR005471">
    <property type="entry name" value="Tscrpt_reg_IclR_N"/>
</dbReference>
<evidence type="ECO:0000256" key="1">
    <source>
        <dbReference type="ARBA" id="ARBA00023015"/>
    </source>
</evidence>
<dbReference type="Pfam" id="PF09339">
    <property type="entry name" value="HTH_IclR"/>
    <property type="match status" value="1"/>
</dbReference>
<evidence type="ECO:0000259" key="5">
    <source>
        <dbReference type="PROSITE" id="PS51078"/>
    </source>
</evidence>
<keyword evidence="7" id="KW-1185">Reference proteome</keyword>
<dbReference type="RefSeq" id="WP_239022258.1">
    <property type="nucleotide sequence ID" value="NZ_CP034929.1"/>
</dbReference>
<dbReference type="SUPFAM" id="SSF55781">
    <property type="entry name" value="GAF domain-like"/>
    <property type="match status" value="1"/>
</dbReference>
<reference evidence="7" key="1">
    <citation type="journal article" date="2019" name="Int. J. Syst. Evol. Microbiol.">
        <title>The Global Catalogue of Microorganisms (GCM) 10K type strain sequencing project: providing services to taxonomists for standard genome sequencing and annotation.</title>
        <authorList>
            <consortium name="The Broad Institute Genomics Platform"/>
            <consortium name="The Broad Institute Genome Sequencing Center for Infectious Disease"/>
            <person name="Wu L."/>
            <person name="Ma J."/>
        </authorList>
    </citation>
    <scope>NUCLEOTIDE SEQUENCE [LARGE SCALE GENOMIC DNA]</scope>
    <source>
        <strain evidence="7">DFY28</strain>
    </source>
</reference>
<evidence type="ECO:0000313" key="7">
    <source>
        <dbReference type="Proteomes" id="UP001596098"/>
    </source>
</evidence>
<accession>A0ABW1QSR8</accession>
<dbReference type="InterPro" id="IPR036388">
    <property type="entry name" value="WH-like_DNA-bd_sf"/>
</dbReference>
<evidence type="ECO:0000313" key="6">
    <source>
        <dbReference type="EMBL" id="MFC6152333.1"/>
    </source>
</evidence>
<dbReference type="InterPro" id="IPR014757">
    <property type="entry name" value="Tscrpt_reg_IclR_C"/>
</dbReference>
<dbReference type="InterPro" id="IPR036390">
    <property type="entry name" value="WH_DNA-bd_sf"/>
</dbReference>
<dbReference type="PROSITE" id="PS51077">
    <property type="entry name" value="HTH_ICLR"/>
    <property type="match status" value="1"/>
</dbReference>
<proteinExistence type="predicted"/>
<dbReference type="SMART" id="SM00346">
    <property type="entry name" value="HTH_ICLR"/>
    <property type="match status" value="1"/>
</dbReference>
<dbReference type="Gene3D" id="1.10.10.10">
    <property type="entry name" value="Winged helix-like DNA-binding domain superfamily/Winged helix DNA-binding domain"/>
    <property type="match status" value="1"/>
</dbReference>
<dbReference type="InterPro" id="IPR050707">
    <property type="entry name" value="HTH_MetabolicPath_Reg"/>
</dbReference>
<evidence type="ECO:0000259" key="4">
    <source>
        <dbReference type="PROSITE" id="PS51077"/>
    </source>
</evidence>
<evidence type="ECO:0000256" key="3">
    <source>
        <dbReference type="ARBA" id="ARBA00023163"/>
    </source>
</evidence>
<dbReference type="EMBL" id="JBHSQI010000001">
    <property type="protein sequence ID" value="MFC6152333.1"/>
    <property type="molecule type" value="Genomic_DNA"/>
</dbReference>